<gene>
    <name evidence="5" type="ORF">H171_2609</name>
</gene>
<dbReference type="SMART" id="SM00347">
    <property type="entry name" value="HTH_MARR"/>
    <property type="match status" value="1"/>
</dbReference>
<dbReference type="OrthoDB" id="2288024at2"/>
<evidence type="ECO:0000313" key="6">
    <source>
        <dbReference type="Proteomes" id="UP000231092"/>
    </source>
</evidence>
<dbReference type="Pfam" id="PF01047">
    <property type="entry name" value="MarR"/>
    <property type="match status" value="1"/>
</dbReference>
<dbReference type="SUPFAM" id="SSF46785">
    <property type="entry name" value="Winged helix' DNA-binding domain"/>
    <property type="match status" value="1"/>
</dbReference>
<dbReference type="Gene3D" id="1.10.10.10">
    <property type="entry name" value="Winged helix-like DNA-binding domain superfamily/Winged helix DNA-binding domain"/>
    <property type="match status" value="1"/>
</dbReference>
<keyword evidence="3" id="KW-0804">Transcription</keyword>
<dbReference type="GO" id="GO:0003700">
    <property type="term" value="F:DNA-binding transcription factor activity"/>
    <property type="evidence" value="ECO:0007669"/>
    <property type="project" value="InterPro"/>
</dbReference>
<reference evidence="5 6" key="1">
    <citation type="submission" date="2017-11" db="EMBL/GenBank/DDBJ databases">
        <title>Understudied soil microbes with underappreciated capabilities: Untangling the Clostridium saccharolyticum group.</title>
        <authorList>
            <person name="Leschine S."/>
        </authorList>
    </citation>
    <scope>NUCLEOTIDE SEQUENCE [LARGE SCALE GENOMIC DNA]</scope>
    <source>
        <strain evidence="5 6">18A</strain>
    </source>
</reference>
<dbReference type="CDD" id="cd00090">
    <property type="entry name" value="HTH_ARSR"/>
    <property type="match status" value="1"/>
</dbReference>
<dbReference type="GO" id="GO:0003677">
    <property type="term" value="F:DNA binding"/>
    <property type="evidence" value="ECO:0007669"/>
    <property type="project" value="UniProtKB-KW"/>
</dbReference>
<comment type="caution">
    <text evidence="5">The sequence shown here is derived from an EMBL/GenBank/DDBJ whole genome shotgun (WGS) entry which is preliminary data.</text>
</comment>
<evidence type="ECO:0000259" key="4">
    <source>
        <dbReference type="PROSITE" id="PS50995"/>
    </source>
</evidence>
<dbReference type="InterPro" id="IPR000835">
    <property type="entry name" value="HTH_MarR-typ"/>
</dbReference>
<dbReference type="InterPro" id="IPR039422">
    <property type="entry name" value="MarR/SlyA-like"/>
</dbReference>
<dbReference type="Proteomes" id="UP000231092">
    <property type="component" value="Unassembled WGS sequence"/>
</dbReference>
<sequence>MKDGQEDYIKKFKTELAVMMGRKQSLHRNCIPEGVTRSEFFALHQIWTGMNEHPEKKGIHVSDLAKRMNIALSATSRMLNSLEERGLIYREIDSKSRRNICVSLTEDGEKLWKKCSGGMSDLLERVIIGMGEEDACKLIELWKKFTELMEKEVDLMMKEKDM</sequence>
<dbReference type="PROSITE" id="PS50995">
    <property type="entry name" value="HTH_MARR_2"/>
    <property type="match status" value="1"/>
</dbReference>
<dbReference type="PROSITE" id="PS01117">
    <property type="entry name" value="HTH_MARR_1"/>
    <property type="match status" value="1"/>
</dbReference>
<dbReference type="InterPro" id="IPR011991">
    <property type="entry name" value="ArsR-like_HTH"/>
</dbReference>
<dbReference type="InterPro" id="IPR036390">
    <property type="entry name" value="WH_DNA-bd_sf"/>
</dbReference>
<keyword evidence="1" id="KW-0805">Transcription regulation</keyword>
<feature type="domain" description="HTH marR-type" evidence="4">
    <location>
        <begin position="1"/>
        <end position="147"/>
    </location>
</feature>
<dbReference type="PANTHER" id="PTHR33164">
    <property type="entry name" value="TRANSCRIPTIONAL REGULATOR, MARR FAMILY"/>
    <property type="match status" value="1"/>
</dbReference>
<dbReference type="PRINTS" id="PR00598">
    <property type="entry name" value="HTHMARR"/>
</dbReference>
<organism evidence="5 6">
    <name type="scientific">[Clostridium] celerecrescens 18A</name>
    <dbReference type="NCBI Taxonomy" id="1286362"/>
    <lineage>
        <taxon>Bacteria</taxon>
        <taxon>Bacillati</taxon>
        <taxon>Bacillota</taxon>
        <taxon>Clostridia</taxon>
        <taxon>Lachnospirales</taxon>
        <taxon>Lachnospiraceae</taxon>
        <taxon>Lacrimispora</taxon>
    </lineage>
</organism>
<dbReference type="AlphaFoldDB" id="A0A2M8Z6K7"/>
<accession>A0A2M8Z6K7</accession>
<evidence type="ECO:0000256" key="3">
    <source>
        <dbReference type="ARBA" id="ARBA00023163"/>
    </source>
</evidence>
<evidence type="ECO:0000256" key="2">
    <source>
        <dbReference type="ARBA" id="ARBA00023125"/>
    </source>
</evidence>
<dbReference type="GO" id="GO:0006950">
    <property type="term" value="P:response to stress"/>
    <property type="evidence" value="ECO:0007669"/>
    <property type="project" value="TreeGrafter"/>
</dbReference>
<dbReference type="InterPro" id="IPR036388">
    <property type="entry name" value="WH-like_DNA-bd_sf"/>
</dbReference>
<dbReference type="RefSeq" id="WP_100305509.1">
    <property type="nucleotide sequence ID" value="NZ_PGET01000001.1"/>
</dbReference>
<proteinExistence type="predicted"/>
<dbReference type="EMBL" id="PGET01000001">
    <property type="protein sequence ID" value="PJJ29080.1"/>
    <property type="molecule type" value="Genomic_DNA"/>
</dbReference>
<dbReference type="PANTHER" id="PTHR33164:SF43">
    <property type="entry name" value="HTH-TYPE TRANSCRIPTIONAL REPRESSOR YETL"/>
    <property type="match status" value="1"/>
</dbReference>
<evidence type="ECO:0000256" key="1">
    <source>
        <dbReference type="ARBA" id="ARBA00023015"/>
    </source>
</evidence>
<protein>
    <submittedName>
        <fullName evidence="5">DNA-binding MarR family transcriptional regulator</fullName>
    </submittedName>
</protein>
<name>A0A2M8Z6K7_9FIRM</name>
<keyword evidence="2 5" id="KW-0238">DNA-binding</keyword>
<dbReference type="InterPro" id="IPR023187">
    <property type="entry name" value="Tscrpt_reg_MarR-type_CS"/>
</dbReference>
<evidence type="ECO:0000313" key="5">
    <source>
        <dbReference type="EMBL" id="PJJ29080.1"/>
    </source>
</evidence>